<feature type="compositionally biased region" description="Polar residues" evidence="1">
    <location>
        <begin position="122"/>
        <end position="133"/>
    </location>
</feature>
<dbReference type="AlphaFoldDB" id="A0A371E3X6"/>
<dbReference type="Proteomes" id="UP000257109">
    <property type="component" value="Unassembled WGS sequence"/>
</dbReference>
<accession>A0A371E3X6</accession>
<dbReference type="EMBL" id="QJKJ01016663">
    <property type="protein sequence ID" value="RDX60677.1"/>
    <property type="molecule type" value="Genomic_DNA"/>
</dbReference>
<dbReference type="PANTHER" id="PTHR35046:SF9">
    <property type="entry name" value="RNA-DIRECTED DNA POLYMERASE"/>
    <property type="match status" value="1"/>
</dbReference>
<feature type="region of interest" description="Disordered" evidence="1">
    <location>
        <begin position="113"/>
        <end position="133"/>
    </location>
</feature>
<evidence type="ECO:0000256" key="1">
    <source>
        <dbReference type="SAM" id="MobiDB-lite"/>
    </source>
</evidence>
<protein>
    <recommendedName>
        <fullName evidence="4">Retrotransposon gag domain-containing protein</fullName>
    </recommendedName>
</protein>
<feature type="non-terminal residue" evidence="2">
    <location>
        <position position="1"/>
    </location>
</feature>
<name>A0A371E3X6_MUCPR</name>
<evidence type="ECO:0000313" key="3">
    <source>
        <dbReference type="Proteomes" id="UP000257109"/>
    </source>
</evidence>
<reference evidence="2" key="1">
    <citation type="submission" date="2018-05" db="EMBL/GenBank/DDBJ databases">
        <title>Draft genome of Mucuna pruriens seed.</title>
        <authorList>
            <person name="Nnadi N.E."/>
            <person name="Vos R."/>
            <person name="Hasami M.H."/>
            <person name="Devisetty U.K."/>
            <person name="Aguiy J.C."/>
        </authorList>
    </citation>
    <scope>NUCLEOTIDE SEQUENCE [LARGE SCALE GENOMIC DNA]</scope>
    <source>
        <strain evidence="2">JCA_2017</strain>
    </source>
</reference>
<evidence type="ECO:0000313" key="2">
    <source>
        <dbReference type="EMBL" id="RDX60677.1"/>
    </source>
</evidence>
<sequence>RMYQGSKNVEEYYRDMEVALMRANVLEFNEATMARFLHVGKVRKERKNNLKRTRIKRRGVPHHEAKRKKLPYLTLVLHPKLETSREVESPYHSAPETSQFDTDLDSIQKDIKEQQEARDNQTPKVPCSMSSSPLKEQHCTLQLRSSRGSISQVSLTFTLGKYSDEILCDVVPMEATHILLGRPW</sequence>
<evidence type="ECO:0008006" key="4">
    <source>
        <dbReference type="Google" id="ProtNLM"/>
    </source>
</evidence>
<organism evidence="2 3">
    <name type="scientific">Mucuna pruriens</name>
    <name type="common">Velvet bean</name>
    <name type="synonym">Dolichos pruriens</name>
    <dbReference type="NCBI Taxonomy" id="157652"/>
    <lineage>
        <taxon>Eukaryota</taxon>
        <taxon>Viridiplantae</taxon>
        <taxon>Streptophyta</taxon>
        <taxon>Embryophyta</taxon>
        <taxon>Tracheophyta</taxon>
        <taxon>Spermatophyta</taxon>
        <taxon>Magnoliopsida</taxon>
        <taxon>eudicotyledons</taxon>
        <taxon>Gunneridae</taxon>
        <taxon>Pentapetalae</taxon>
        <taxon>rosids</taxon>
        <taxon>fabids</taxon>
        <taxon>Fabales</taxon>
        <taxon>Fabaceae</taxon>
        <taxon>Papilionoideae</taxon>
        <taxon>50 kb inversion clade</taxon>
        <taxon>NPAAA clade</taxon>
        <taxon>indigoferoid/millettioid clade</taxon>
        <taxon>Phaseoleae</taxon>
        <taxon>Mucuna</taxon>
    </lineage>
</organism>
<gene>
    <name evidence="2" type="ORF">CR513_61159</name>
</gene>
<proteinExistence type="predicted"/>
<comment type="caution">
    <text evidence="2">The sequence shown here is derived from an EMBL/GenBank/DDBJ whole genome shotgun (WGS) entry which is preliminary data.</text>
</comment>
<keyword evidence="3" id="KW-1185">Reference proteome</keyword>
<dbReference type="OrthoDB" id="1747743at2759"/>
<dbReference type="PANTHER" id="PTHR35046">
    <property type="entry name" value="ZINC KNUCKLE (CCHC-TYPE) FAMILY PROTEIN"/>
    <property type="match status" value="1"/>
</dbReference>